<proteinExistence type="predicted"/>
<dbReference type="PANTHER" id="PTHR40396:SF1">
    <property type="entry name" value="ATPASE AAA-TYPE CORE DOMAIN-CONTAINING PROTEIN"/>
    <property type="match status" value="1"/>
</dbReference>
<comment type="caution">
    <text evidence="2">The sequence shown here is derived from an EMBL/GenBank/DDBJ whole genome shotgun (WGS) entry which is preliminary data.</text>
</comment>
<dbReference type="SUPFAM" id="SSF52540">
    <property type="entry name" value="P-loop containing nucleoside triphosphate hydrolases"/>
    <property type="match status" value="1"/>
</dbReference>
<evidence type="ECO:0000259" key="1">
    <source>
        <dbReference type="Pfam" id="PF13304"/>
    </source>
</evidence>
<sequence>MIFEFRVKNYLSFKTEQKLSFEATSDSENEEYYCVEIKPGVKLLKTAIIYGANASGKTNLLIALNFLRDLILKSPKDKEEEIEVIPFLLDEESRKEQTSFYLSFFIGSTKFVYSISLDKTRIYEEQLTYYPSVQPAKLYNRWYDEKTDSTKIEFGNHLKFGQKDQIVITGNTLNNCTVMASFAKSNVGSSILNEVFQYFKKELKGILKPTMDLSGYTLRELEKIPQMKPFILEILKQSDFNICDLEVKKKDIVISPELSKTIQNSSLPDERKKEYLDKGKIEQGEIVYTHDTAGLGTYSLPEGIESRGTTRYAGMAILLYHLIKENRVIPIDEIETSLHFELLSYFIKLFLANGDKHSQLIVTTHDINLLNEDFIRRDAVWFTAKNEAGESVLERLSDKGLHKNTSPYNAYKQGKLGAKPFTGNIFLS</sequence>
<dbReference type="GO" id="GO:0016887">
    <property type="term" value="F:ATP hydrolysis activity"/>
    <property type="evidence" value="ECO:0007669"/>
    <property type="project" value="InterPro"/>
</dbReference>
<dbReference type="AlphaFoldDB" id="A0A5J4T0Y4"/>
<evidence type="ECO:0000313" key="2">
    <source>
        <dbReference type="EMBL" id="KAA6351323.1"/>
    </source>
</evidence>
<organism evidence="2">
    <name type="scientific">termite gut metagenome</name>
    <dbReference type="NCBI Taxonomy" id="433724"/>
    <lineage>
        <taxon>unclassified sequences</taxon>
        <taxon>metagenomes</taxon>
        <taxon>organismal metagenomes</taxon>
    </lineage>
</organism>
<dbReference type="InterPro" id="IPR027417">
    <property type="entry name" value="P-loop_NTPase"/>
</dbReference>
<dbReference type="Gene3D" id="3.40.50.300">
    <property type="entry name" value="P-loop containing nucleotide triphosphate hydrolases"/>
    <property type="match status" value="1"/>
</dbReference>
<dbReference type="PANTHER" id="PTHR40396">
    <property type="entry name" value="ATPASE-LIKE PROTEIN"/>
    <property type="match status" value="1"/>
</dbReference>
<dbReference type="GO" id="GO:0005524">
    <property type="term" value="F:ATP binding"/>
    <property type="evidence" value="ECO:0007669"/>
    <property type="project" value="InterPro"/>
</dbReference>
<feature type="domain" description="ATPase AAA-type core" evidence="1">
    <location>
        <begin position="275"/>
        <end position="371"/>
    </location>
</feature>
<gene>
    <name evidence="2" type="ORF">EZS27_001286</name>
</gene>
<feature type="domain" description="ATPase AAA-type core" evidence="1">
    <location>
        <begin position="48"/>
        <end position="152"/>
    </location>
</feature>
<dbReference type="InterPro" id="IPR003959">
    <property type="entry name" value="ATPase_AAA_core"/>
</dbReference>
<dbReference type="EMBL" id="SNRY01000015">
    <property type="protein sequence ID" value="KAA6351323.1"/>
    <property type="molecule type" value="Genomic_DNA"/>
</dbReference>
<dbReference type="Pfam" id="PF13304">
    <property type="entry name" value="AAA_21"/>
    <property type="match status" value="2"/>
</dbReference>
<accession>A0A5J4T0Y4</accession>
<name>A0A5J4T0Y4_9ZZZZ</name>
<protein>
    <recommendedName>
        <fullName evidence="1">ATPase AAA-type core domain-containing protein</fullName>
    </recommendedName>
</protein>
<reference evidence="2" key="1">
    <citation type="submission" date="2019-03" db="EMBL/GenBank/DDBJ databases">
        <title>Single cell metagenomics reveals metabolic interactions within the superorganism composed of flagellate Streblomastix strix and complex community of Bacteroidetes bacteria on its surface.</title>
        <authorList>
            <person name="Treitli S.C."/>
            <person name="Kolisko M."/>
            <person name="Husnik F."/>
            <person name="Keeling P."/>
            <person name="Hampl V."/>
        </authorList>
    </citation>
    <scope>NUCLEOTIDE SEQUENCE</scope>
    <source>
        <strain evidence="2">STM</strain>
    </source>
</reference>